<dbReference type="GO" id="GO:0046983">
    <property type="term" value="F:protein dimerization activity"/>
    <property type="evidence" value="ECO:0007669"/>
    <property type="project" value="InterPro"/>
</dbReference>
<comment type="caution">
    <text evidence="7">The sequence shown here is derived from an EMBL/GenBank/DDBJ whole genome shotgun (WGS) entry which is preliminary data.</text>
</comment>
<reference evidence="7 8" key="1">
    <citation type="journal article" date="2023" name="IMA Fungus">
        <title>Comparative genomic study of the Penicillium genus elucidates a diverse pangenome and 15 lateral gene transfer events.</title>
        <authorList>
            <person name="Petersen C."/>
            <person name="Sorensen T."/>
            <person name="Nielsen M.R."/>
            <person name="Sondergaard T.E."/>
            <person name="Sorensen J.L."/>
            <person name="Fitzpatrick D.A."/>
            <person name="Frisvad J.C."/>
            <person name="Nielsen K.L."/>
        </authorList>
    </citation>
    <scope>NUCLEOTIDE SEQUENCE [LARGE SCALE GENOMIC DNA]</scope>
    <source>
        <strain evidence="7 8">IBT 35679</strain>
    </source>
</reference>
<dbReference type="InterPro" id="IPR036390">
    <property type="entry name" value="WH_DNA-bd_sf"/>
</dbReference>
<dbReference type="PANTHER" id="PTHR43712">
    <property type="entry name" value="PUTATIVE (AFU_ORTHOLOGUE AFUA_4G14580)-RELATED"/>
    <property type="match status" value="1"/>
</dbReference>
<evidence type="ECO:0000259" key="6">
    <source>
        <dbReference type="Pfam" id="PF08100"/>
    </source>
</evidence>
<keyword evidence="3" id="KW-0949">S-adenosyl-L-methionine</keyword>
<evidence type="ECO:0000256" key="3">
    <source>
        <dbReference type="ARBA" id="ARBA00022691"/>
    </source>
</evidence>
<evidence type="ECO:0008006" key="9">
    <source>
        <dbReference type="Google" id="ProtNLM"/>
    </source>
</evidence>
<dbReference type="GO" id="GO:0044550">
    <property type="term" value="P:secondary metabolite biosynthetic process"/>
    <property type="evidence" value="ECO:0007669"/>
    <property type="project" value="UniProtKB-ARBA"/>
</dbReference>
<dbReference type="InterPro" id="IPR016461">
    <property type="entry name" value="COMT-like"/>
</dbReference>
<protein>
    <recommendedName>
        <fullName evidence="9">O-methyltransferase domain-containing protein</fullName>
    </recommendedName>
</protein>
<dbReference type="GO" id="GO:0008171">
    <property type="term" value="F:O-methyltransferase activity"/>
    <property type="evidence" value="ECO:0007669"/>
    <property type="project" value="InterPro"/>
</dbReference>
<feature type="domain" description="O-methyltransferase C-terminal" evidence="5">
    <location>
        <begin position="227"/>
        <end position="374"/>
    </location>
</feature>
<feature type="domain" description="O-methyltransferase dimerisation" evidence="6">
    <location>
        <begin position="62"/>
        <end position="127"/>
    </location>
</feature>
<dbReference type="GO" id="GO:0032259">
    <property type="term" value="P:methylation"/>
    <property type="evidence" value="ECO:0007669"/>
    <property type="project" value="UniProtKB-KW"/>
</dbReference>
<name>A0AAD6CRW7_9EURO</name>
<dbReference type="InterPro" id="IPR012967">
    <property type="entry name" value="COMT_dimerisation"/>
</dbReference>
<dbReference type="Pfam" id="PF08100">
    <property type="entry name" value="Dimerisation"/>
    <property type="match status" value="1"/>
</dbReference>
<dbReference type="PIRSF" id="PIRSF005739">
    <property type="entry name" value="O-mtase"/>
    <property type="match status" value="1"/>
</dbReference>
<organism evidence="7 8">
    <name type="scientific">Penicillium frequentans</name>
    <dbReference type="NCBI Taxonomy" id="3151616"/>
    <lineage>
        <taxon>Eukaryota</taxon>
        <taxon>Fungi</taxon>
        <taxon>Dikarya</taxon>
        <taxon>Ascomycota</taxon>
        <taxon>Pezizomycotina</taxon>
        <taxon>Eurotiomycetes</taxon>
        <taxon>Eurotiomycetidae</taxon>
        <taxon>Eurotiales</taxon>
        <taxon>Aspergillaceae</taxon>
        <taxon>Penicillium</taxon>
    </lineage>
</organism>
<dbReference type="Gene3D" id="3.40.50.150">
    <property type="entry name" value="Vaccinia Virus protein VP39"/>
    <property type="match status" value="1"/>
</dbReference>
<accession>A0AAD6CRW7</accession>
<dbReference type="PROSITE" id="PS51683">
    <property type="entry name" value="SAM_OMT_II"/>
    <property type="match status" value="1"/>
</dbReference>
<dbReference type="SUPFAM" id="SSF53335">
    <property type="entry name" value="S-adenosyl-L-methionine-dependent methyltransferases"/>
    <property type="match status" value="1"/>
</dbReference>
<evidence type="ECO:0000259" key="5">
    <source>
        <dbReference type="Pfam" id="PF00891"/>
    </source>
</evidence>
<dbReference type="Pfam" id="PF00891">
    <property type="entry name" value="Methyltransf_2"/>
    <property type="match status" value="1"/>
</dbReference>
<evidence type="ECO:0000256" key="4">
    <source>
        <dbReference type="PIRSR" id="PIRSR005739-1"/>
    </source>
</evidence>
<keyword evidence="1" id="KW-0489">Methyltransferase</keyword>
<dbReference type="Proteomes" id="UP001220324">
    <property type="component" value="Unassembled WGS sequence"/>
</dbReference>
<dbReference type="InterPro" id="IPR036388">
    <property type="entry name" value="WH-like_DNA-bd_sf"/>
</dbReference>
<evidence type="ECO:0000256" key="1">
    <source>
        <dbReference type="ARBA" id="ARBA00022603"/>
    </source>
</evidence>
<evidence type="ECO:0000313" key="8">
    <source>
        <dbReference type="Proteomes" id="UP001220324"/>
    </source>
</evidence>
<dbReference type="InterPro" id="IPR029063">
    <property type="entry name" value="SAM-dependent_MTases_sf"/>
</dbReference>
<dbReference type="InterPro" id="IPR001077">
    <property type="entry name" value="COMT_C"/>
</dbReference>
<keyword evidence="8" id="KW-1185">Reference proteome</keyword>
<dbReference type="Gene3D" id="1.10.10.10">
    <property type="entry name" value="Winged helix-like DNA-binding domain superfamily/Winged helix DNA-binding domain"/>
    <property type="match status" value="1"/>
</dbReference>
<dbReference type="EMBL" id="JAQIZZ010000007">
    <property type="protein sequence ID" value="KAJ5532994.1"/>
    <property type="molecule type" value="Genomic_DNA"/>
</dbReference>
<sequence>MTVTTPLYSMLNRLGQLVQQDTATPSAQTHFELLRMIEQLKLAVESPAETVQRLIYQPPQNSALRAVVDLGIFPLLMQKQYQNTGISAAQLSELTGAEQELIVRLMRVMASLGLCTTPEFQVYKANEKTAALTQPAGRDGVPCIYDLAVPTLSKLPEYLKAHHYANPQDYENSPMQWAVGQSQFEWLDSHKDQQTLFNSYMASRRQGRPMWFDFYPVERLMGHSIPCNDTVFLIDIGGNQGHDLSQFRQKYKHLPGRVILQDLPQVLNGVSGDESGIEVMPYSFIDPQPVKGAAIYYFRSIFHDWSDQICLQILQNTTSAMAPDYSRILIVDFVLPDTDTPLMQASLDIQMMSIGAGVERSETQWRDLLQKAGLNITGIWSQSPGMESVIEAVPMLETESKPVN</sequence>
<evidence type="ECO:0000313" key="7">
    <source>
        <dbReference type="EMBL" id="KAJ5532994.1"/>
    </source>
</evidence>
<evidence type="ECO:0000256" key="2">
    <source>
        <dbReference type="ARBA" id="ARBA00022679"/>
    </source>
</evidence>
<dbReference type="PANTHER" id="PTHR43712:SF11">
    <property type="entry name" value="O-METHYLTRANSFERASE (AFU_ORTHOLOGUE AFUA_2G17820)-RELATED"/>
    <property type="match status" value="1"/>
</dbReference>
<keyword evidence="2" id="KW-0808">Transferase</keyword>
<dbReference type="SUPFAM" id="SSF46785">
    <property type="entry name" value="Winged helix' DNA-binding domain"/>
    <property type="match status" value="1"/>
</dbReference>
<gene>
    <name evidence="7" type="ORF">N7494_009546</name>
</gene>
<feature type="active site" description="Proton acceptor" evidence="4">
    <location>
        <position position="303"/>
    </location>
</feature>
<dbReference type="AlphaFoldDB" id="A0AAD6CRW7"/>
<proteinExistence type="predicted"/>